<reference evidence="5" key="1">
    <citation type="submission" date="2022-07" db="EMBL/GenBank/DDBJ databases">
        <authorList>
            <person name="Macas J."/>
            <person name="Novak P."/>
            <person name="Neumann P."/>
        </authorList>
    </citation>
    <scope>NUCLEOTIDE SEQUENCE</scope>
</reference>
<organism evidence="5 6">
    <name type="scientific">Cuscuta epithymum</name>
    <dbReference type="NCBI Taxonomy" id="186058"/>
    <lineage>
        <taxon>Eukaryota</taxon>
        <taxon>Viridiplantae</taxon>
        <taxon>Streptophyta</taxon>
        <taxon>Embryophyta</taxon>
        <taxon>Tracheophyta</taxon>
        <taxon>Spermatophyta</taxon>
        <taxon>Magnoliopsida</taxon>
        <taxon>eudicotyledons</taxon>
        <taxon>Gunneridae</taxon>
        <taxon>Pentapetalae</taxon>
        <taxon>asterids</taxon>
        <taxon>lamiids</taxon>
        <taxon>Solanales</taxon>
        <taxon>Convolvulaceae</taxon>
        <taxon>Cuscuteae</taxon>
        <taxon>Cuscuta</taxon>
        <taxon>Cuscuta subgen. Cuscuta</taxon>
    </lineage>
</organism>
<dbReference type="GO" id="GO:0005829">
    <property type="term" value="C:cytosol"/>
    <property type="evidence" value="ECO:0007669"/>
    <property type="project" value="TreeGrafter"/>
</dbReference>
<evidence type="ECO:0000256" key="2">
    <source>
        <dbReference type="ARBA" id="ARBA00023054"/>
    </source>
</evidence>
<proteinExistence type="inferred from homology"/>
<evidence type="ECO:0000256" key="1">
    <source>
        <dbReference type="ARBA" id="ARBA00005485"/>
    </source>
</evidence>
<accession>A0AAV0D2Q2</accession>
<dbReference type="AlphaFoldDB" id="A0AAV0D2Q2"/>
<feature type="region of interest" description="Disordered" evidence="4">
    <location>
        <begin position="185"/>
        <end position="205"/>
    </location>
</feature>
<evidence type="ECO:0000313" key="5">
    <source>
        <dbReference type="EMBL" id="CAH9088369.1"/>
    </source>
</evidence>
<dbReference type="EMBL" id="CAMAPF010000059">
    <property type="protein sequence ID" value="CAH9088369.1"/>
    <property type="molecule type" value="Genomic_DNA"/>
</dbReference>
<gene>
    <name evidence="5" type="ORF">CEPIT_LOCUS10449</name>
</gene>
<protein>
    <recommendedName>
        <fullName evidence="7">WEB family protein</fullName>
    </recommendedName>
</protein>
<dbReference type="GO" id="GO:0009904">
    <property type="term" value="P:chloroplast accumulation movement"/>
    <property type="evidence" value="ECO:0007669"/>
    <property type="project" value="TreeGrafter"/>
</dbReference>
<evidence type="ECO:0008006" key="7">
    <source>
        <dbReference type="Google" id="ProtNLM"/>
    </source>
</evidence>
<dbReference type="GO" id="GO:0009903">
    <property type="term" value="P:chloroplast avoidance movement"/>
    <property type="evidence" value="ECO:0007669"/>
    <property type="project" value="TreeGrafter"/>
</dbReference>
<comment type="similarity">
    <text evidence="1">Belongs to the WEB family.</text>
</comment>
<feature type="coiled-coil region" evidence="3">
    <location>
        <begin position="69"/>
        <end position="124"/>
    </location>
</feature>
<keyword evidence="6" id="KW-1185">Reference proteome</keyword>
<keyword evidence="2 3" id="KW-0175">Coiled coil</keyword>
<dbReference type="PANTHER" id="PTHR32054">
    <property type="entry name" value="HEAVY CHAIN, PUTATIVE, EXPRESSED-RELATED-RELATED"/>
    <property type="match status" value="1"/>
</dbReference>
<comment type="caution">
    <text evidence="5">The sequence shown here is derived from an EMBL/GenBank/DDBJ whole genome shotgun (WGS) entry which is preliminary data.</text>
</comment>
<evidence type="ECO:0000256" key="3">
    <source>
        <dbReference type="SAM" id="Coils"/>
    </source>
</evidence>
<dbReference type="Proteomes" id="UP001152523">
    <property type="component" value="Unassembled WGS sequence"/>
</dbReference>
<evidence type="ECO:0000256" key="4">
    <source>
        <dbReference type="SAM" id="MobiDB-lite"/>
    </source>
</evidence>
<name>A0AAV0D2Q2_9ASTE</name>
<sequence>MESSSSAEVGAGRGRVQIDTAKPFRSVKEAVLLFGERILGPEIYAKQVNTLHQVHTETVIGVGEKQTRLGAVKAELEDAKKGLQKAKEEELFMAHCLQSLREELEQTKREIQQLKAAAKDEHHNKQLAFLDPEIEELKFIEKVLPNREVDTRHDNEEVELFERKRTVKFASPPSLTRVITPTDYFVTESDPGKTSSPSQDKKKLKRKHLIPLMGALFAKKKENQ</sequence>
<evidence type="ECO:0000313" key="6">
    <source>
        <dbReference type="Proteomes" id="UP001152523"/>
    </source>
</evidence>
<dbReference type="PANTHER" id="PTHR32054:SF23">
    <property type="entry name" value="WEB FAMILY PLANT PROTEIN"/>
    <property type="match status" value="1"/>
</dbReference>